<dbReference type="Gene3D" id="1.10.530.10">
    <property type="match status" value="1"/>
</dbReference>
<dbReference type="PANTHER" id="PTHR37423:SF2">
    <property type="entry name" value="MEMBRANE-BOUND LYTIC MUREIN TRANSGLYCOSYLASE C"/>
    <property type="match status" value="1"/>
</dbReference>
<keyword evidence="5" id="KW-1185">Reference proteome</keyword>
<dbReference type="GO" id="GO:0016829">
    <property type="term" value="F:lyase activity"/>
    <property type="evidence" value="ECO:0007669"/>
    <property type="project" value="UniProtKB-KW"/>
</dbReference>
<dbReference type="RefSeq" id="WP_416206357.1">
    <property type="nucleotide sequence ID" value="NZ_JBBKTX010000015.1"/>
</dbReference>
<feature type="domain" description="Transglycosylase SLT" evidence="3">
    <location>
        <begin position="87"/>
        <end position="180"/>
    </location>
</feature>
<feature type="signal peptide" evidence="2">
    <location>
        <begin position="1"/>
        <end position="26"/>
    </location>
</feature>
<dbReference type="EMBL" id="JBBKTX010000015">
    <property type="protein sequence ID" value="MFK4753302.1"/>
    <property type="molecule type" value="Genomic_DNA"/>
</dbReference>
<accession>A0ABW8NK26</accession>
<evidence type="ECO:0000313" key="5">
    <source>
        <dbReference type="Proteomes" id="UP001620597"/>
    </source>
</evidence>
<dbReference type="InterPro" id="IPR008258">
    <property type="entry name" value="Transglycosylase_SLT_dom_1"/>
</dbReference>
<proteinExistence type="inferred from homology"/>
<protein>
    <submittedName>
        <fullName evidence="4">Lytic transglycosylase domain-containing protein</fullName>
        <ecNumber evidence="4">4.2.2.n1</ecNumber>
    </submittedName>
</protein>
<feature type="chain" id="PRO_5047346155" evidence="2">
    <location>
        <begin position="27"/>
        <end position="198"/>
    </location>
</feature>
<dbReference type="CDD" id="cd00254">
    <property type="entry name" value="LT-like"/>
    <property type="match status" value="1"/>
</dbReference>
<keyword evidence="4" id="KW-0456">Lyase</keyword>
<dbReference type="SUPFAM" id="SSF53955">
    <property type="entry name" value="Lysozyme-like"/>
    <property type="match status" value="1"/>
</dbReference>
<name>A0ABW8NK26_9GAMM</name>
<dbReference type="Pfam" id="PF01464">
    <property type="entry name" value="SLT"/>
    <property type="match status" value="1"/>
</dbReference>
<keyword evidence="2" id="KW-0732">Signal</keyword>
<evidence type="ECO:0000313" key="4">
    <source>
        <dbReference type="EMBL" id="MFK4753302.1"/>
    </source>
</evidence>
<dbReference type="InterPro" id="IPR023346">
    <property type="entry name" value="Lysozyme-like_dom_sf"/>
</dbReference>
<evidence type="ECO:0000259" key="3">
    <source>
        <dbReference type="Pfam" id="PF01464"/>
    </source>
</evidence>
<organism evidence="4 5">
    <name type="scientific">Oceanobacter antarcticus</name>
    <dbReference type="NCBI Taxonomy" id="3133425"/>
    <lineage>
        <taxon>Bacteria</taxon>
        <taxon>Pseudomonadati</taxon>
        <taxon>Pseudomonadota</taxon>
        <taxon>Gammaproteobacteria</taxon>
        <taxon>Oceanospirillales</taxon>
        <taxon>Oceanospirillaceae</taxon>
        <taxon>Oceanobacter</taxon>
    </lineage>
</organism>
<comment type="caution">
    <text evidence="4">The sequence shown here is derived from an EMBL/GenBank/DDBJ whole genome shotgun (WGS) entry which is preliminary data.</text>
</comment>
<sequence length="198" mass="22658">MLNSKAPALLLTVILGGHCAPGMAEAMPNHDPELRVALLGAVSTAESFPDRFDAEVWLMDMQSRLDGMKWIKLKNQRERLEFLRLVHHEASRAGISPEMVLAVIQVESAFDRFAVSRVGARGYMQIMPFWKNEIGRSADNLMHTPTNLRYGCTILRHYLDKENGNWIRALARYNGSLGRTVYPEKVMSAWEKYWFVNY</sequence>
<reference evidence="4 5" key="1">
    <citation type="submission" date="2024-03" db="EMBL/GenBank/DDBJ databases">
        <title>High-quality draft genome sequence of Oceanobacter sp. wDCs-4.</title>
        <authorList>
            <person name="Dong C."/>
        </authorList>
    </citation>
    <scope>NUCLEOTIDE SEQUENCE [LARGE SCALE GENOMIC DNA]</scope>
    <source>
        <strain evidence="5">wDCs-4</strain>
    </source>
</reference>
<dbReference type="Proteomes" id="UP001620597">
    <property type="component" value="Unassembled WGS sequence"/>
</dbReference>
<dbReference type="EC" id="4.2.2.n1" evidence="4"/>
<comment type="similarity">
    <text evidence="1">Belongs to the transglycosylase Slt family.</text>
</comment>
<gene>
    <name evidence="4" type="ORF">WG929_12880</name>
</gene>
<dbReference type="PANTHER" id="PTHR37423">
    <property type="entry name" value="SOLUBLE LYTIC MUREIN TRANSGLYCOSYLASE-RELATED"/>
    <property type="match status" value="1"/>
</dbReference>
<evidence type="ECO:0000256" key="1">
    <source>
        <dbReference type="ARBA" id="ARBA00007734"/>
    </source>
</evidence>
<evidence type="ECO:0000256" key="2">
    <source>
        <dbReference type="SAM" id="SignalP"/>
    </source>
</evidence>